<name>A0A9D1KQT1_9FIRM</name>
<reference evidence="1" key="2">
    <citation type="journal article" date="2021" name="PeerJ">
        <title>Extensive microbial diversity within the chicken gut microbiome revealed by metagenomics and culture.</title>
        <authorList>
            <person name="Gilroy R."/>
            <person name="Ravi A."/>
            <person name="Getino M."/>
            <person name="Pursley I."/>
            <person name="Horton D.L."/>
            <person name="Alikhan N.F."/>
            <person name="Baker D."/>
            <person name="Gharbi K."/>
            <person name="Hall N."/>
            <person name="Watson M."/>
            <person name="Adriaenssens E.M."/>
            <person name="Foster-Nyarko E."/>
            <person name="Jarju S."/>
            <person name="Secka A."/>
            <person name="Antonio M."/>
            <person name="Oren A."/>
            <person name="Chaudhuri R.R."/>
            <person name="La Ragione R."/>
            <person name="Hildebrand F."/>
            <person name="Pallen M.J."/>
        </authorList>
    </citation>
    <scope>NUCLEOTIDE SEQUENCE</scope>
    <source>
        <strain evidence="1">CHK181-108</strain>
    </source>
</reference>
<evidence type="ECO:0000313" key="2">
    <source>
        <dbReference type="Proteomes" id="UP000824165"/>
    </source>
</evidence>
<gene>
    <name evidence="1" type="ORF">IAA60_03235</name>
</gene>
<protein>
    <submittedName>
        <fullName evidence="1">Uncharacterized protein</fullName>
    </submittedName>
</protein>
<proteinExistence type="predicted"/>
<accession>A0A9D1KQT1</accession>
<reference evidence="1" key="1">
    <citation type="submission" date="2020-10" db="EMBL/GenBank/DDBJ databases">
        <authorList>
            <person name="Gilroy R."/>
        </authorList>
    </citation>
    <scope>NUCLEOTIDE SEQUENCE</scope>
    <source>
        <strain evidence="1">CHK181-108</strain>
    </source>
</reference>
<evidence type="ECO:0000313" key="1">
    <source>
        <dbReference type="EMBL" id="HIT84902.1"/>
    </source>
</evidence>
<dbReference type="AlphaFoldDB" id="A0A9D1KQT1"/>
<organism evidence="1 2">
    <name type="scientific">Candidatus Ornithomonoglobus intestinigallinarum</name>
    <dbReference type="NCBI Taxonomy" id="2840894"/>
    <lineage>
        <taxon>Bacteria</taxon>
        <taxon>Bacillati</taxon>
        <taxon>Bacillota</taxon>
        <taxon>Clostridia</taxon>
        <taxon>Candidatus Ornithomonoglobus</taxon>
    </lineage>
</organism>
<sequence length="201" mass="22245">MVIDYNRTAAYVCPFCSAISEHPLNVFDFSGGQVKLPCSARGCGEHCVTIVPRGKKYRIDAECPVCMETHSFYVPSEKLWTARALACSCPESGIGIFFIGEQNAVEQKLRESVEEYNRLFGEYGGDPEDDEHLILDGIADRLNVLLLDRSVKCTCGSRDISLAIRGGFVTAVCKSCGRTMSMPADEHTLMQLMNIKTFVIK</sequence>
<comment type="caution">
    <text evidence="1">The sequence shown here is derived from an EMBL/GenBank/DDBJ whole genome shotgun (WGS) entry which is preliminary data.</text>
</comment>
<dbReference type="EMBL" id="DVLU01000028">
    <property type="protein sequence ID" value="HIT84902.1"/>
    <property type="molecule type" value="Genomic_DNA"/>
</dbReference>
<dbReference type="Proteomes" id="UP000824165">
    <property type="component" value="Unassembled WGS sequence"/>
</dbReference>